<comment type="catalytic activity">
    <reaction evidence="15">
        <text>L-glutamate 5-semialdehyde + phosphate + NADP(+) = L-glutamyl 5-phosphate + NADPH + H(+)</text>
        <dbReference type="Rhea" id="RHEA:19541"/>
        <dbReference type="ChEBI" id="CHEBI:15378"/>
        <dbReference type="ChEBI" id="CHEBI:43474"/>
        <dbReference type="ChEBI" id="CHEBI:57783"/>
        <dbReference type="ChEBI" id="CHEBI:58066"/>
        <dbReference type="ChEBI" id="CHEBI:58274"/>
        <dbReference type="ChEBI" id="CHEBI:58349"/>
        <dbReference type="EC" id="1.2.1.41"/>
    </reaction>
</comment>
<dbReference type="SUPFAM" id="SSF53720">
    <property type="entry name" value="ALDH-like"/>
    <property type="match status" value="2"/>
</dbReference>
<dbReference type="EMBL" id="QGKV02000649">
    <property type="protein sequence ID" value="KAF3579106.1"/>
    <property type="molecule type" value="Genomic_DNA"/>
</dbReference>
<dbReference type="Proteomes" id="UP000266723">
    <property type="component" value="Unassembled WGS sequence"/>
</dbReference>
<evidence type="ECO:0000256" key="13">
    <source>
        <dbReference type="ARBA" id="ARBA00023002"/>
    </source>
</evidence>
<dbReference type="PANTHER" id="PTHR11063">
    <property type="entry name" value="GLUTAMATE SEMIALDEHYDE DEHYDROGENASE"/>
    <property type="match status" value="1"/>
</dbReference>
<comment type="similarity">
    <text evidence="5">In the N-terminal section; belongs to the glutamate 5-kinase family.</text>
</comment>
<sequence>MLSALDPRGLFISGETFLMRVRRLKRSTGWSSARFVGMELLRWRAVRRVLSAGYVLSSAQTFRLFRRSGAVAREFPPPLGVSSEKPHVVSLSAGQLLFGAGIESSMALAESELHHLPPSLLRSQYLPSCAHGGSFAKTLVVRSASGSQLLSKSWLNIPFGLLFGKVSVAACVEFLSVARCYGAAAIHPTFFSCDSLCWVRVTHTQSDQELYLRGDALVWWDGVRSMRDGDMTYEDFLIAFDKKYFPREALHQKRNAFEHLRQGTRSVREYEREFCQLRLFAGNHFDGEDLIRRFLDGMRVDLRGRCNMVTYTSLEDLVEKAVVQEACIAEEQKYSKAPPKTGRTTEPQKRTWDQSNIQCFYRGKMGHLSRNCRSNPMSARAGPAGSAAPAAQAAPAAHTAPVARAAQTAPATTYAPGACFTCGQFGHISRFCPTKGPGAKRQAITLRVYALGEANGADPIAESFYSNLIDHLVSDLRLLSQNERNQWKLLMLESENINKNLQKPQNELDGKACAAVGQSSLMAYYETLFDQLDVTVAQMLVTDKDFRDKDFRKQLSETVKAMMKMRVIPVFNENDAISTRKAPYKDSTGIFWDNDSLAALLSLELKADLLILLSDVEGLYTGPPSDPNSTLIHTYIKEKHQEEITFGEKSKLGRGGMTAKVKAAVSAAYGGIPVIITSGFAAENIAKVLNGLRVGTLFHQDAHLWAPVVDTTSRDMAVAARESSRKLQALSSEDRKNVLLDIANALEANEKIIIAENDLDVAAAQQAGYEESLVARLVMKPGKISSLAASIRQLAEMEDPIGRVLAKTEIADGLILEKTSSPLGVLLIVFESRPDALVQALSSEDRKNVLLDIANALEANEKIIIAENDLDVAAAQQAGYEESLVARLVMKPGKISSLAASIRQLAEMEDPIGRVLAKTEIADGLILEKTSSPLGVLLIVFESRPDALVQIASLAIRSGNGLLLKGGKEARRSNAILHKVITDAIPKTVGGKLIGLVTSREEIPDLLKLDDVIDLVIPRGSNKLVSQIKNSTKIPVLGHADGICHVYVDKSCNLDMAKRVVSDAKLDYPAACNAMETLLVHKDLENNGVLNELIYALQASGVTLYGGPRASEDSEAAEIFLRQVDSAAVFHNASTRFCDGFRFGLGAEVGISTSRIHARGPVGVEGLLTTRWIMRGEGQVVDGDKGVAYTHKDLSVLKRTEAVENGL</sequence>
<gene>
    <name evidence="19" type="ORF">DY000_02032578</name>
</gene>
<evidence type="ECO:0000256" key="11">
    <source>
        <dbReference type="ARBA" id="ARBA00022840"/>
    </source>
</evidence>
<proteinExistence type="inferred from homology"/>
<evidence type="ECO:0000256" key="4">
    <source>
        <dbReference type="ARBA" id="ARBA00006300"/>
    </source>
</evidence>
<dbReference type="SUPFAM" id="SSF57756">
    <property type="entry name" value="Retrovirus zinc finger-like domains"/>
    <property type="match status" value="2"/>
</dbReference>
<dbReference type="InterPro" id="IPR001048">
    <property type="entry name" value="Asp/Glu/Uridylate_kinase"/>
</dbReference>
<dbReference type="InterPro" id="IPR016161">
    <property type="entry name" value="Ald_DH/histidinol_DH"/>
</dbReference>
<keyword evidence="17" id="KW-0862">Zinc</keyword>
<comment type="catalytic activity">
    <reaction evidence="16">
        <text>L-glutamate + ATP = L-glutamyl 5-phosphate + ADP</text>
        <dbReference type="Rhea" id="RHEA:14877"/>
        <dbReference type="ChEBI" id="CHEBI:29985"/>
        <dbReference type="ChEBI" id="CHEBI:30616"/>
        <dbReference type="ChEBI" id="CHEBI:58274"/>
        <dbReference type="ChEBI" id="CHEBI:456216"/>
        <dbReference type="EC" id="2.7.2.11"/>
    </reaction>
</comment>
<dbReference type="Gene3D" id="3.40.1160.10">
    <property type="entry name" value="Acetylglutamate kinase-like"/>
    <property type="match status" value="1"/>
</dbReference>
<dbReference type="CDD" id="cd07079">
    <property type="entry name" value="ALDH_F18-19_ProA-GPR"/>
    <property type="match status" value="1"/>
</dbReference>
<dbReference type="Pfam" id="PF00696">
    <property type="entry name" value="AA_kinase"/>
    <property type="match status" value="1"/>
</dbReference>
<dbReference type="Gene3D" id="4.10.60.10">
    <property type="entry name" value="Zinc finger, CCHC-type"/>
    <property type="match status" value="1"/>
</dbReference>
<evidence type="ECO:0000313" key="19">
    <source>
        <dbReference type="EMBL" id="KAF3579106.1"/>
    </source>
</evidence>
<evidence type="ECO:0000256" key="6">
    <source>
        <dbReference type="ARBA" id="ARBA00022605"/>
    </source>
</evidence>
<dbReference type="InterPro" id="IPR016162">
    <property type="entry name" value="Ald_DH_N"/>
</dbReference>
<dbReference type="Pfam" id="PF03732">
    <property type="entry name" value="Retrotrans_gag"/>
    <property type="match status" value="1"/>
</dbReference>
<keyword evidence="12" id="KW-0521">NADP</keyword>
<evidence type="ECO:0000256" key="7">
    <source>
        <dbReference type="ARBA" id="ARBA00022650"/>
    </source>
</evidence>
<comment type="pathway">
    <text evidence="2">Amino-acid biosynthesis; L-proline biosynthesis; L-glutamate 5-semialdehyde from L-glutamate: step 2/2.</text>
</comment>
<evidence type="ECO:0000256" key="17">
    <source>
        <dbReference type="PROSITE-ProRule" id="PRU00047"/>
    </source>
</evidence>
<dbReference type="HAMAP" id="MF_00412">
    <property type="entry name" value="ProA"/>
    <property type="match status" value="1"/>
</dbReference>
<keyword evidence="6" id="KW-0028">Amino-acid biosynthesis</keyword>
<dbReference type="SMART" id="SM00343">
    <property type="entry name" value="ZnF_C2HC"/>
    <property type="match status" value="2"/>
</dbReference>
<evidence type="ECO:0000256" key="8">
    <source>
        <dbReference type="ARBA" id="ARBA00022679"/>
    </source>
</evidence>
<dbReference type="PROSITE" id="PS00902">
    <property type="entry name" value="GLUTAMATE_5_KINASE"/>
    <property type="match status" value="1"/>
</dbReference>
<keyword evidence="20" id="KW-1185">Reference proteome</keyword>
<dbReference type="SUPFAM" id="SSF53633">
    <property type="entry name" value="Carbamate kinase-like"/>
    <property type="match status" value="1"/>
</dbReference>
<evidence type="ECO:0000256" key="2">
    <source>
        <dbReference type="ARBA" id="ARBA00004985"/>
    </source>
</evidence>
<keyword evidence="7" id="KW-0641">Proline biosynthesis</keyword>
<comment type="function">
    <text evidence="1">P5CS plays a key role in proline biosynthesis, leading to osmoregulation in plants.</text>
</comment>
<feature type="domain" description="CCHC-type" evidence="18">
    <location>
        <begin position="419"/>
        <end position="433"/>
    </location>
</feature>
<dbReference type="PANTHER" id="PTHR11063:SF22">
    <property type="entry name" value="DELTA-1-PYRROLINE-5-CARBOXYLATE SYNTHASE"/>
    <property type="match status" value="1"/>
</dbReference>
<keyword evidence="8" id="KW-0808">Transferase</keyword>
<evidence type="ECO:0000256" key="10">
    <source>
        <dbReference type="ARBA" id="ARBA00022777"/>
    </source>
</evidence>
<keyword evidence="10" id="KW-0418">Kinase</keyword>
<dbReference type="PRINTS" id="PR00474">
    <property type="entry name" value="GLU5KINASE"/>
</dbReference>
<evidence type="ECO:0000256" key="3">
    <source>
        <dbReference type="ARBA" id="ARBA00005185"/>
    </source>
</evidence>
<evidence type="ECO:0000256" key="5">
    <source>
        <dbReference type="ARBA" id="ARBA00009302"/>
    </source>
</evidence>
<accession>A0ABQ7DP51</accession>
<keyword evidence="11" id="KW-0067">ATP-binding</keyword>
<evidence type="ECO:0000256" key="9">
    <source>
        <dbReference type="ARBA" id="ARBA00022741"/>
    </source>
</evidence>
<organism evidence="19 20">
    <name type="scientific">Brassica cretica</name>
    <name type="common">Mustard</name>
    <dbReference type="NCBI Taxonomy" id="69181"/>
    <lineage>
        <taxon>Eukaryota</taxon>
        <taxon>Viridiplantae</taxon>
        <taxon>Streptophyta</taxon>
        <taxon>Embryophyta</taxon>
        <taxon>Tracheophyta</taxon>
        <taxon>Spermatophyta</taxon>
        <taxon>Magnoliopsida</taxon>
        <taxon>eudicotyledons</taxon>
        <taxon>Gunneridae</taxon>
        <taxon>Pentapetalae</taxon>
        <taxon>rosids</taxon>
        <taxon>malvids</taxon>
        <taxon>Brassicales</taxon>
        <taxon>Brassicaceae</taxon>
        <taxon>Brassiceae</taxon>
        <taxon>Brassica</taxon>
    </lineage>
</organism>
<keyword evidence="17" id="KW-0863">Zinc-finger</keyword>
<dbReference type="Pfam" id="PF00098">
    <property type="entry name" value="zf-CCHC"/>
    <property type="match status" value="1"/>
</dbReference>
<protein>
    <recommendedName>
        <fullName evidence="18">CCHC-type domain-containing protein</fullName>
    </recommendedName>
</protein>
<dbReference type="InterPro" id="IPR036875">
    <property type="entry name" value="Znf_CCHC_sf"/>
</dbReference>
<evidence type="ECO:0000313" key="20">
    <source>
        <dbReference type="Proteomes" id="UP000266723"/>
    </source>
</evidence>
<evidence type="ECO:0000259" key="18">
    <source>
        <dbReference type="PROSITE" id="PS50158"/>
    </source>
</evidence>
<dbReference type="InterPro" id="IPR019797">
    <property type="entry name" value="Glutamate_5-kinase_CS"/>
</dbReference>
<reference evidence="19 20" key="1">
    <citation type="journal article" date="2020" name="BMC Genomics">
        <title>Intraspecific diversification of the crop wild relative Brassica cretica Lam. using demographic model selection.</title>
        <authorList>
            <person name="Kioukis A."/>
            <person name="Michalopoulou V.A."/>
            <person name="Briers L."/>
            <person name="Pirintsos S."/>
            <person name="Studholme D.J."/>
            <person name="Pavlidis P."/>
            <person name="Sarris P.F."/>
        </authorList>
    </citation>
    <scope>NUCLEOTIDE SEQUENCE [LARGE SCALE GENOMIC DNA]</scope>
    <source>
        <strain evidence="20">cv. PFS-1207/04</strain>
    </source>
</reference>
<dbReference type="InterPro" id="IPR016163">
    <property type="entry name" value="Ald_DH_C"/>
</dbReference>
<dbReference type="Gene3D" id="3.40.309.10">
    <property type="entry name" value="Aldehyde Dehydrogenase, Chain A, domain 2"/>
    <property type="match status" value="1"/>
</dbReference>
<keyword evidence="17" id="KW-0479">Metal-binding</keyword>
<evidence type="ECO:0000256" key="12">
    <source>
        <dbReference type="ARBA" id="ARBA00022857"/>
    </source>
</evidence>
<dbReference type="InterPro" id="IPR001878">
    <property type="entry name" value="Znf_CCHC"/>
</dbReference>
<comment type="pathway">
    <text evidence="3">Amino-acid biosynthesis; L-proline biosynthesis; L-glutamate 5-semialdehyde from L-glutamate: step 1/2.</text>
</comment>
<keyword evidence="13" id="KW-0560">Oxidoreductase</keyword>
<dbReference type="Gene3D" id="3.40.605.10">
    <property type="entry name" value="Aldehyde Dehydrogenase, Chain A, domain 1"/>
    <property type="match status" value="3"/>
</dbReference>
<dbReference type="InterPro" id="IPR001057">
    <property type="entry name" value="Glu/AcGlu_kinase"/>
</dbReference>
<evidence type="ECO:0000256" key="1">
    <source>
        <dbReference type="ARBA" id="ARBA00003492"/>
    </source>
</evidence>
<dbReference type="InterPro" id="IPR000965">
    <property type="entry name" value="GPR_dom"/>
</dbReference>
<keyword evidence="9" id="KW-0547">Nucleotide-binding</keyword>
<evidence type="ECO:0000256" key="16">
    <source>
        <dbReference type="ARBA" id="ARBA00049141"/>
    </source>
</evidence>
<dbReference type="PROSITE" id="PS50158">
    <property type="entry name" value="ZF_CCHC"/>
    <property type="match status" value="1"/>
</dbReference>
<evidence type="ECO:0000256" key="14">
    <source>
        <dbReference type="ARBA" id="ARBA00023268"/>
    </source>
</evidence>
<dbReference type="InterPro" id="IPR036393">
    <property type="entry name" value="AceGlu_kinase-like_sf"/>
</dbReference>
<dbReference type="InterPro" id="IPR005162">
    <property type="entry name" value="Retrotrans_gag_dom"/>
</dbReference>
<evidence type="ECO:0000256" key="15">
    <source>
        <dbReference type="ARBA" id="ARBA00049024"/>
    </source>
</evidence>
<name>A0ABQ7DP51_BRACR</name>
<keyword evidence="14" id="KW-0511">Multifunctional enzyme</keyword>
<comment type="caution">
    <text evidence="19">The sequence shown here is derived from an EMBL/GenBank/DDBJ whole genome shotgun (WGS) entry which is preliminary data.</text>
</comment>
<comment type="similarity">
    <text evidence="4">In the C-terminal section; belongs to the gamma-glutamyl phosphate reductase family.</text>
</comment>